<evidence type="ECO:0000256" key="8">
    <source>
        <dbReference type="ARBA" id="ARBA00023136"/>
    </source>
</evidence>
<dbReference type="PANTHER" id="PTHR30250:SF10">
    <property type="entry name" value="LIPOPOLYSACCHARIDE BIOSYNTHESIS PROTEIN WZXC"/>
    <property type="match status" value="1"/>
</dbReference>
<organism evidence="11 12">
    <name type="scientific">Micromonospora echinospora</name>
    <name type="common">Micromonospora purpurea</name>
    <dbReference type="NCBI Taxonomy" id="1877"/>
    <lineage>
        <taxon>Bacteria</taxon>
        <taxon>Bacillati</taxon>
        <taxon>Actinomycetota</taxon>
        <taxon>Actinomycetes</taxon>
        <taxon>Micromonosporales</taxon>
        <taxon>Micromonosporaceae</taxon>
        <taxon>Micromonospora</taxon>
    </lineage>
</organism>
<evidence type="ECO:0000256" key="3">
    <source>
        <dbReference type="ARBA" id="ARBA00022475"/>
    </source>
</evidence>
<name>A0A1C4U7C8_MICEC</name>
<dbReference type="Pfam" id="PF13692">
    <property type="entry name" value="Glyco_trans_1_4"/>
    <property type="match status" value="1"/>
</dbReference>
<dbReference type="Gene3D" id="3.40.50.2000">
    <property type="entry name" value="Glycogen Phosphorylase B"/>
    <property type="match status" value="2"/>
</dbReference>
<keyword evidence="5 11" id="KW-0808">Transferase</keyword>
<keyword evidence="7 9" id="KW-1133">Transmembrane helix</keyword>
<gene>
    <name evidence="11" type="ORF">GA0070618_0081</name>
</gene>
<feature type="transmembrane region" description="Helical" evidence="9">
    <location>
        <begin position="85"/>
        <end position="107"/>
    </location>
</feature>
<feature type="transmembrane region" description="Helical" evidence="9">
    <location>
        <begin position="249"/>
        <end position="270"/>
    </location>
</feature>
<feature type="domain" description="Glycosyltransferase subfamily 4-like N-terminal" evidence="10">
    <location>
        <begin position="470"/>
        <end position="622"/>
    </location>
</feature>
<feature type="transmembrane region" description="Helical" evidence="9">
    <location>
        <begin position="363"/>
        <end position="381"/>
    </location>
</feature>
<dbReference type="InParanoid" id="A0A1C4U7C8"/>
<evidence type="ECO:0000256" key="2">
    <source>
        <dbReference type="ARBA" id="ARBA00007430"/>
    </source>
</evidence>
<sequence>MRRPAVALPVPSRDRVQTAALMMSAQAVNLAGILLVTRLYTPAAFGRYAAVAAVAAVAGGAGALRLDVAAATAATERDATLLLRIAARLNGVVGVVVALLAVAWAAVVGDLDRPAFVEAVALGALTTALGLSGTMVYARVRDRRYRLVAVVKLVTTLVQGVAMVAFALLGDRSATVLLAATALGYATGALLLFRPRPPAAGVGVRDVLRRHRPFMTASAPASLINGLTLNVPLFVAAAVSSVAAADLALALRVGALPSALLGQALMPILFGEIAHQLRSSPRRARASYDRALAGLSVAGVVLLTGLAVGTHLAAPLVFGAEWAGAATVLLLLLPFLVGQFAVVPLSQTLAGTGGNRQQLLWDVGRLLTTGLVFLPTLAGWISWSTSLLSFSLAMAGWYGGHVLLTRAALTRARPVEDRPASGTTPTNPYGGDMIVDADVITTAHWRLRAPTVASAGRTVCVPTVHPVGDRRVLRCAQAVLDAGFDVHLIWLGGEPGESRPHPRVRETRLPEPTSARQRLRLVPAVAAVAERTHADLWHIHDYYLLPRARRWSRRTGRPVLYDVHEYYPEYYSQRFAAPAPVQHAARRLVAGAERWYAGRLGAANAVSEQLADRFRALGLPAVATPNYPSADAFARPARPLTPDLLRRVVHTGSLTTDYGADVLVGLAVELARRAPDVEVLAVSRFPSEAARRRFTEAVARAGHPTNLRMLDPVPAHEVADLLATCGIGLSLMQDVGEARLSVNSKFYEYAIMGLAVVTSDLPAARHFVEEHAVGRCVPPASPDRFAQAITDLLADAEATCAAVDRAAARARDELSWERTCAPRLRAIVRHLLDVGDGLPGQAVPRPTSVGVDRP</sequence>
<dbReference type="RefSeq" id="WP_088979836.1">
    <property type="nucleotide sequence ID" value="NZ_NGNT01000006.1"/>
</dbReference>
<dbReference type="Pfam" id="PF13440">
    <property type="entry name" value="Polysacc_synt_3"/>
    <property type="match status" value="1"/>
</dbReference>
<evidence type="ECO:0000313" key="12">
    <source>
        <dbReference type="Proteomes" id="UP000198253"/>
    </source>
</evidence>
<evidence type="ECO:0000313" key="11">
    <source>
        <dbReference type="EMBL" id="SCE67623.1"/>
    </source>
</evidence>
<evidence type="ECO:0000256" key="5">
    <source>
        <dbReference type="ARBA" id="ARBA00022679"/>
    </source>
</evidence>
<keyword evidence="3" id="KW-1003">Cell membrane</keyword>
<proteinExistence type="inferred from homology"/>
<evidence type="ECO:0000256" key="6">
    <source>
        <dbReference type="ARBA" id="ARBA00022692"/>
    </source>
</evidence>
<feature type="transmembrane region" description="Helical" evidence="9">
    <location>
        <begin position="175"/>
        <end position="193"/>
    </location>
</feature>
<evidence type="ECO:0000256" key="7">
    <source>
        <dbReference type="ARBA" id="ARBA00022989"/>
    </source>
</evidence>
<dbReference type="SUPFAM" id="SSF53756">
    <property type="entry name" value="UDP-Glycosyltransferase/glycogen phosphorylase"/>
    <property type="match status" value="1"/>
</dbReference>
<keyword evidence="12" id="KW-1185">Reference proteome</keyword>
<feature type="transmembrane region" description="Helical" evidence="9">
    <location>
        <begin position="119"/>
        <end position="138"/>
    </location>
</feature>
<feature type="transmembrane region" description="Helical" evidence="9">
    <location>
        <begin position="291"/>
        <end position="316"/>
    </location>
</feature>
<dbReference type="Proteomes" id="UP000198253">
    <property type="component" value="Chromosome I"/>
</dbReference>
<dbReference type="AlphaFoldDB" id="A0A1C4U7C8"/>
<feature type="transmembrane region" description="Helical" evidence="9">
    <location>
        <begin position="45"/>
        <end position="64"/>
    </location>
</feature>
<evidence type="ECO:0000259" key="10">
    <source>
        <dbReference type="Pfam" id="PF13579"/>
    </source>
</evidence>
<keyword evidence="8 9" id="KW-0472">Membrane</keyword>
<dbReference type="OrthoDB" id="9783380at2"/>
<evidence type="ECO:0000256" key="4">
    <source>
        <dbReference type="ARBA" id="ARBA00022676"/>
    </source>
</evidence>
<dbReference type="GO" id="GO:0005886">
    <property type="term" value="C:plasma membrane"/>
    <property type="evidence" value="ECO:0007669"/>
    <property type="project" value="UniProtKB-SubCell"/>
</dbReference>
<dbReference type="PANTHER" id="PTHR30250">
    <property type="entry name" value="PST FAMILY PREDICTED COLANIC ACID TRANSPORTER"/>
    <property type="match status" value="1"/>
</dbReference>
<evidence type="ECO:0000256" key="9">
    <source>
        <dbReference type="SAM" id="Phobius"/>
    </source>
</evidence>
<accession>A0A1C4U7C8</accession>
<dbReference type="InterPro" id="IPR050833">
    <property type="entry name" value="Poly_Biosynth_Transport"/>
</dbReference>
<keyword evidence="6 9" id="KW-0812">Transmembrane</keyword>
<feature type="transmembrane region" description="Helical" evidence="9">
    <location>
        <begin position="214"/>
        <end position="237"/>
    </location>
</feature>
<protein>
    <submittedName>
        <fullName evidence="11">Glycosyltransferase involved in cell wall bisynthesis</fullName>
    </submittedName>
</protein>
<comment type="subcellular location">
    <subcellularLocation>
        <location evidence="1">Cell membrane</location>
        <topology evidence="1">Multi-pass membrane protein</topology>
    </subcellularLocation>
</comment>
<dbReference type="Pfam" id="PF13579">
    <property type="entry name" value="Glyco_trans_4_4"/>
    <property type="match status" value="1"/>
</dbReference>
<feature type="transmembrane region" description="Helical" evidence="9">
    <location>
        <begin position="150"/>
        <end position="169"/>
    </location>
</feature>
<keyword evidence="4" id="KW-0328">Glycosyltransferase</keyword>
<feature type="transmembrane region" description="Helical" evidence="9">
    <location>
        <begin position="322"/>
        <end position="343"/>
    </location>
</feature>
<dbReference type="EMBL" id="LT607413">
    <property type="protein sequence ID" value="SCE67623.1"/>
    <property type="molecule type" value="Genomic_DNA"/>
</dbReference>
<dbReference type="InterPro" id="IPR028098">
    <property type="entry name" value="Glyco_trans_4-like_N"/>
</dbReference>
<evidence type="ECO:0000256" key="1">
    <source>
        <dbReference type="ARBA" id="ARBA00004651"/>
    </source>
</evidence>
<dbReference type="GO" id="GO:0016757">
    <property type="term" value="F:glycosyltransferase activity"/>
    <property type="evidence" value="ECO:0007669"/>
    <property type="project" value="UniProtKB-KW"/>
</dbReference>
<reference evidence="12" key="1">
    <citation type="submission" date="2016-06" db="EMBL/GenBank/DDBJ databases">
        <authorList>
            <person name="Varghese N."/>
            <person name="Submissions Spin"/>
        </authorList>
    </citation>
    <scope>NUCLEOTIDE SEQUENCE [LARGE SCALE GENOMIC DNA]</scope>
    <source>
        <strain evidence="12">DSM 43816</strain>
    </source>
</reference>
<comment type="similarity">
    <text evidence="2">Belongs to the polysaccharide synthase family.</text>
</comment>
<feature type="transmembrane region" description="Helical" evidence="9">
    <location>
        <begin position="20"/>
        <end position="39"/>
    </location>
</feature>